<dbReference type="InterPro" id="IPR010310">
    <property type="entry name" value="T7SS_ESAT-6-like"/>
</dbReference>
<dbReference type="AlphaFoldDB" id="A0A3N2CYN2"/>
<evidence type="ECO:0000313" key="4">
    <source>
        <dbReference type="Proteomes" id="UP000281738"/>
    </source>
</evidence>
<gene>
    <name evidence="3" type="ORF">EDD33_3544</name>
</gene>
<proteinExistence type="inferred from homology"/>
<sequence>MNAGELKVNFGGLDTAAADIMGSANQIEGRLDTLESELAPLRADWTGSASESYQAAKAKWDAGMADMKQLLADIGNAVTQSNSDYQSTESANASRWG</sequence>
<evidence type="ECO:0000313" key="3">
    <source>
        <dbReference type="EMBL" id="ROR92647.1"/>
    </source>
</evidence>
<evidence type="ECO:0000256" key="2">
    <source>
        <dbReference type="SAM" id="MobiDB-lite"/>
    </source>
</evidence>
<accession>A0A3N2CYN2</accession>
<dbReference type="RefSeq" id="WP_056540738.1">
    <property type="nucleotide sequence ID" value="NZ_RKHO01000001.1"/>
</dbReference>
<name>A0A3N2CYN2_9ACTN</name>
<organism evidence="3 4">
    <name type="scientific">Nocardioides aurantiacus</name>
    <dbReference type="NCBI Taxonomy" id="86796"/>
    <lineage>
        <taxon>Bacteria</taxon>
        <taxon>Bacillati</taxon>
        <taxon>Actinomycetota</taxon>
        <taxon>Actinomycetes</taxon>
        <taxon>Propionibacteriales</taxon>
        <taxon>Nocardioidaceae</taxon>
        <taxon>Nocardioides</taxon>
    </lineage>
</organism>
<dbReference type="InterPro" id="IPR036689">
    <property type="entry name" value="ESAT-6-like_sf"/>
</dbReference>
<dbReference type="Proteomes" id="UP000281738">
    <property type="component" value="Unassembled WGS sequence"/>
</dbReference>
<dbReference type="OrthoDB" id="4278078at2"/>
<comment type="similarity">
    <text evidence="1">Belongs to the WXG100 family.</text>
</comment>
<dbReference type="SUPFAM" id="SSF140453">
    <property type="entry name" value="EsxAB dimer-like"/>
    <property type="match status" value="1"/>
</dbReference>
<comment type="caution">
    <text evidence="3">The sequence shown here is derived from an EMBL/GenBank/DDBJ whole genome shotgun (WGS) entry which is preliminary data.</text>
</comment>
<evidence type="ECO:0000256" key="1">
    <source>
        <dbReference type="RuleBase" id="RU362001"/>
    </source>
</evidence>
<feature type="region of interest" description="Disordered" evidence="2">
    <location>
        <begin position="78"/>
        <end position="97"/>
    </location>
</feature>
<protein>
    <recommendedName>
        <fullName evidence="1">ESAT-6-like protein</fullName>
    </recommendedName>
</protein>
<dbReference type="Gene3D" id="1.10.287.1060">
    <property type="entry name" value="ESAT-6-like"/>
    <property type="match status" value="1"/>
</dbReference>
<reference evidence="3 4" key="1">
    <citation type="submission" date="2018-11" db="EMBL/GenBank/DDBJ databases">
        <title>Sequencing the genomes of 1000 actinobacteria strains.</title>
        <authorList>
            <person name="Klenk H.-P."/>
        </authorList>
    </citation>
    <scope>NUCLEOTIDE SEQUENCE [LARGE SCALE GENOMIC DNA]</scope>
    <source>
        <strain evidence="3 4">DSM 12652</strain>
    </source>
</reference>
<dbReference type="Pfam" id="PF06013">
    <property type="entry name" value="WXG100"/>
    <property type="match status" value="1"/>
</dbReference>
<dbReference type="NCBIfam" id="TIGR03930">
    <property type="entry name" value="WXG100_ESAT6"/>
    <property type="match status" value="1"/>
</dbReference>
<dbReference type="EMBL" id="RKHO01000001">
    <property type="protein sequence ID" value="ROR92647.1"/>
    <property type="molecule type" value="Genomic_DNA"/>
</dbReference>
<keyword evidence="4" id="KW-1185">Reference proteome</keyword>